<reference evidence="2 3" key="1">
    <citation type="journal article" date="2019" name="Biochem. Eng. J.">
        <title>Metabolic engineering of the marine bacteria Neptunomonas concharum for the production of acetoin and meso-2,3-butanediol from acetate.</title>
        <authorList>
            <person name="Li W."/>
            <person name="Pu N."/>
            <person name="Liu C.-X."/>
            <person name="Yuan Q.-P."/>
            <person name="Li Z.-J."/>
        </authorList>
    </citation>
    <scope>NUCLEOTIDE SEQUENCE [LARGE SCALE GENOMIC DNA]</scope>
    <source>
        <strain evidence="2 3">JCM17730</strain>
    </source>
</reference>
<dbReference type="InterPro" id="IPR006626">
    <property type="entry name" value="PbH1"/>
</dbReference>
<dbReference type="Gene3D" id="2.60.40.10">
    <property type="entry name" value="Immunoglobulins"/>
    <property type="match status" value="1"/>
</dbReference>
<evidence type="ECO:0000259" key="1">
    <source>
        <dbReference type="PROSITE" id="PS50853"/>
    </source>
</evidence>
<dbReference type="SMART" id="SM00710">
    <property type="entry name" value="PbH1"/>
    <property type="match status" value="11"/>
</dbReference>
<sequence length="1078" mass="118624">MTKVVVSSQLCIINLTLGTGKLPLKEWNMKRIRIDSVRKVVISLLATCSLALVSEAQALEFVNIANSNVDVREAQINVQTDEPSEVYVKYGLNSANFVNSQVSGSKRNHAISLNNLKLGHIYHYRVVAKSSIGEEFISDGQLLRLKKTSDAFPVAVINKIDKQNITSSSATINVELDRAATATLNFGRGAYNGGTLVSSVAVNHQFELSGLDEGEIYHFEIDTETPDGFFADGSDQLLRLKEASGPDITHLFVSERGTTSSTITWNTSRHATGRVLYRKVGEPDYQKIESFEFLKEHSVTLPNLADYSEYEFFVESADANGLTSASKSLFFYTLDSSPEQPSIAKIEVSYLNYLKNEGFAKVVTAEDTRVWITFGPSFRPNTSLVSDFKKEHGIRLPSLIPGLFYRLEVHVEDADGNLHKQIQFFDPEKLAIITESEITTEPEYLVNSFLTPRTTKVCNYNVSDIVAYSYIKLDCLLDLNNQHVFLNEGVSLLAAGGDVINGTLHMPDGEIDPRLLNSSVTVSGVGVSPTSDNYLLDKKRWPLTEGVVEDSVAKINRQILQHAFNQMAAIQIATFTLPSFDVYFLVGQYDSRIDGSKSGMLLPSNTNLVMHADTTLRVQPNGYEKYSLLGTFNASNVKVKGGVLIGERDQHNYEDPLSDKNKQWAGTLMRIQGSTNVLIDGVSFIDAMGDGLSISSLRGYGRPDHIETKDVTVINSTFDNNRRLGMAITSGSDILVDSNTFLNSGQPTEYSTFASPGWALDVEGARLRNNEGELYYIERPHNIVISNNVEKNSYEGAFIAAIGDHIDIIKNTTESRLGIGQSSFVTITDNKVTYNDSSHTAKFAILNGHDGETTFYPITDGVPLENNIIANNELRNAGIFISGSNTDIYDNTIINAPLAFSIYRAKDTNIFNNKAVVDNDAPSTDSDGRVKSYNGMRARFSVNNVSFNGNKVHVRGNPLWVQGINTEPNQSAYMMEVKDNVFTTSTDSKVSVFSKAKNVTLQGNEINGLQISTESHDLSILDNVINQTLSHGIHVNTGSNNIDIQGNTIGFSGSRSVCIKVSTDSAVNEKDNVCHEIE</sequence>
<dbReference type="InterPro" id="IPR013783">
    <property type="entry name" value="Ig-like_fold"/>
</dbReference>
<dbReference type="SMART" id="SM00060">
    <property type="entry name" value="FN3"/>
    <property type="match status" value="4"/>
</dbReference>
<evidence type="ECO:0000313" key="2">
    <source>
        <dbReference type="EMBL" id="QEQ95501.1"/>
    </source>
</evidence>
<dbReference type="InterPro" id="IPR011050">
    <property type="entry name" value="Pectin_lyase_fold/virulence"/>
</dbReference>
<keyword evidence="3" id="KW-1185">Reference proteome</keyword>
<dbReference type="SUPFAM" id="SSF49265">
    <property type="entry name" value="Fibronectin type III"/>
    <property type="match status" value="1"/>
</dbReference>
<dbReference type="OrthoDB" id="6713538at2"/>
<evidence type="ECO:0000313" key="3">
    <source>
        <dbReference type="Proteomes" id="UP000324760"/>
    </source>
</evidence>
<gene>
    <name evidence="2" type="ORF">F0U83_01595</name>
</gene>
<dbReference type="Gene3D" id="2.160.20.10">
    <property type="entry name" value="Single-stranded right-handed beta-helix, Pectin lyase-like"/>
    <property type="match status" value="2"/>
</dbReference>
<dbReference type="EMBL" id="CP043869">
    <property type="protein sequence ID" value="QEQ95501.1"/>
    <property type="molecule type" value="Genomic_DNA"/>
</dbReference>
<name>A0A5P1R844_9GAMM</name>
<dbReference type="SUPFAM" id="SSF51126">
    <property type="entry name" value="Pectin lyase-like"/>
    <property type="match status" value="2"/>
</dbReference>
<dbReference type="CDD" id="cd00063">
    <property type="entry name" value="FN3"/>
    <property type="match status" value="1"/>
</dbReference>
<dbReference type="KEGG" id="ncu:F0U83_01595"/>
<dbReference type="PROSITE" id="PS50853">
    <property type="entry name" value="FN3"/>
    <property type="match status" value="1"/>
</dbReference>
<dbReference type="InterPro" id="IPR039448">
    <property type="entry name" value="Beta_helix"/>
</dbReference>
<dbReference type="Proteomes" id="UP000324760">
    <property type="component" value="Chromosome"/>
</dbReference>
<dbReference type="InterPro" id="IPR003961">
    <property type="entry name" value="FN3_dom"/>
</dbReference>
<dbReference type="InterPro" id="IPR036116">
    <property type="entry name" value="FN3_sf"/>
</dbReference>
<feature type="domain" description="Fibronectin type-III" evidence="1">
    <location>
        <begin position="247"/>
        <end position="336"/>
    </location>
</feature>
<proteinExistence type="predicted"/>
<organism evidence="2 3">
    <name type="scientific">Neptunomonas concharum</name>
    <dbReference type="NCBI Taxonomy" id="1031538"/>
    <lineage>
        <taxon>Bacteria</taxon>
        <taxon>Pseudomonadati</taxon>
        <taxon>Pseudomonadota</taxon>
        <taxon>Gammaproteobacteria</taxon>
        <taxon>Oceanospirillales</taxon>
        <taxon>Oceanospirillaceae</taxon>
        <taxon>Neptunomonas</taxon>
    </lineage>
</organism>
<dbReference type="Pfam" id="PF13229">
    <property type="entry name" value="Beta_helix"/>
    <property type="match status" value="1"/>
</dbReference>
<protein>
    <recommendedName>
        <fullName evidence="1">Fibronectin type-III domain-containing protein</fullName>
    </recommendedName>
</protein>
<dbReference type="InterPro" id="IPR012334">
    <property type="entry name" value="Pectin_lyas_fold"/>
</dbReference>
<dbReference type="AlphaFoldDB" id="A0A5P1R844"/>
<accession>A0A5P1R844</accession>